<evidence type="ECO:0000256" key="2">
    <source>
        <dbReference type="ARBA" id="ARBA00022801"/>
    </source>
</evidence>
<dbReference type="PANTHER" id="PTHR43736:SF1">
    <property type="entry name" value="DIHYDRONEOPTERIN TRIPHOSPHATE DIPHOSPHATASE"/>
    <property type="match status" value="1"/>
</dbReference>
<evidence type="ECO:0000313" key="5">
    <source>
        <dbReference type="Proteomes" id="UP000610862"/>
    </source>
</evidence>
<dbReference type="SUPFAM" id="SSF55811">
    <property type="entry name" value="Nudix"/>
    <property type="match status" value="1"/>
</dbReference>
<name>A0A926EBR7_9FIRM</name>
<dbReference type="Pfam" id="PF00293">
    <property type="entry name" value="NUDIX"/>
    <property type="match status" value="1"/>
</dbReference>
<dbReference type="Gene3D" id="3.90.79.10">
    <property type="entry name" value="Nucleoside Triphosphate Pyrophosphohydrolase"/>
    <property type="match status" value="1"/>
</dbReference>
<dbReference type="PROSITE" id="PS00893">
    <property type="entry name" value="NUDIX_BOX"/>
    <property type="match status" value="1"/>
</dbReference>
<evidence type="ECO:0000313" key="4">
    <source>
        <dbReference type="EMBL" id="MBC8568872.1"/>
    </source>
</evidence>
<keyword evidence="5" id="KW-1185">Reference proteome</keyword>
<feature type="domain" description="Nudix hydrolase" evidence="3">
    <location>
        <begin position="27"/>
        <end position="152"/>
    </location>
</feature>
<reference evidence="4" key="1">
    <citation type="submission" date="2020-08" db="EMBL/GenBank/DDBJ databases">
        <title>Genome public.</title>
        <authorList>
            <person name="Liu C."/>
            <person name="Sun Q."/>
        </authorList>
    </citation>
    <scope>NUCLEOTIDE SEQUENCE</scope>
    <source>
        <strain evidence="4">NSJ-24</strain>
    </source>
</reference>
<keyword evidence="2" id="KW-0378">Hydrolase</keyword>
<dbReference type="EMBL" id="JACRTA010000003">
    <property type="protein sequence ID" value="MBC8568872.1"/>
    <property type="molecule type" value="Genomic_DNA"/>
</dbReference>
<dbReference type="CDD" id="cd02883">
    <property type="entry name" value="NUDIX_Hydrolase"/>
    <property type="match status" value="1"/>
</dbReference>
<sequence length="166" mass="19513">MRYRFCSSCTEAIEDKISGDILEYAVKFQGYNCVMIYSRDKEKLLFCKRLKDPYEGKYNLVGGKIEDGEDHFDAAYRELFEETGISRSDVSLSHMMDFTYYNQKCYVEVYVGILRKKVKLSPEKHPLYWFDVDEDFFDLERFAGEGNIGHMVEQVKDYGEGVFQDV</sequence>
<dbReference type="Proteomes" id="UP000610862">
    <property type="component" value="Unassembled WGS sequence"/>
</dbReference>
<evidence type="ECO:0000259" key="3">
    <source>
        <dbReference type="PROSITE" id="PS51462"/>
    </source>
</evidence>
<proteinExistence type="inferred from homology"/>
<evidence type="ECO:0000256" key="1">
    <source>
        <dbReference type="ARBA" id="ARBA00005582"/>
    </source>
</evidence>
<organism evidence="4 5">
    <name type="scientific">Lentihominibacter hominis</name>
    <dbReference type="NCBI Taxonomy" id="2763645"/>
    <lineage>
        <taxon>Bacteria</taxon>
        <taxon>Bacillati</taxon>
        <taxon>Bacillota</taxon>
        <taxon>Clostridia</taxon>
        <taxon>Peptostreptococcales</taxon>
        <taxon>Anaerovoracaceae</taxon>
        <taxon>Lentihominibacter</taxon>
    </lineage>
</organism>
<dbReference type="InterPro" id="IPR015797">
    <property type="entry name" value="NUDIX_hydrolase-like_dom_sf"/>
</dbReference>
<dbReference type="AlphaFoldDB" id="A0A926EBR7"/>
<dbReference type="RefSeq" id="WP_187525518.1">
    <property type="nucleotide sequence ID" value="NZ_JACRTA010000003.1"/>
</dbReference>
<dbReference type="PROSITE" id="PS51462">
    <property type="entry name" value="NUDIX"/>
    <property type="match status" value="1"/>
</dbReference>
<dbReference type="InterPro" id="IPR000086">
    <property type="entry name" value="NUDIX_hydrolase_dom"/>
</dbReference>
<gene>
    <name evidence="4" type="ORF">H8692_08885</name>
</gene>
<accession>A0A926EBR7</accession>
<dbReference type="GO" id="GO:0016787">
    <property type="term" value="F:hydrolase activity"/>
    <property type="evidence" value="ECO:0007669"/>
    <property type="project" value="UniProtKB-KW"/>
</dbReference>
<dbReference type="InterPro" id="IPR020084">
    <property type="entry name" value="NUDIX_hydrolase_CS"/>
</dbReference>
<comment type="caution">
    <text evidence="4">The sequence shown here is derived from an EMBL/GenBank/DDBJ whole genome shotgun (WGS) entry which is preliminary data.</text>
</comment>
<protein>
    <submittedName>
        <fullName evidence="4">NUDIX domain-containing protein</fullName>
    </submittedName>
</protein>
<dbReference type="PANTHER" id="PTHR43736">
    <property type="entry name" value="ADP-RIBOSE PYROPHOSPHATASE"/>
    <property type="match status" value="1"/>
</dbReference>
<comment type="similarity">
    <text evidence="1">Belongs to the Nudix hydrolase family.</text>
</comment>